<dbReference type="SUPFAM" id="SSF81901">
    <property type="entry name" value="HCP-like"/>
    <property type="match status" value="1"/>
</dbReference>
<dbReference type="EMBL" id="NKXO01000018">
    <property type="protein sequence ID" value="PKQ69670.1"/>
    <property type="molecule type" value="Genomic_DNA"/>
</dbReference>
<evidence type="ECO:0008006" key="3">
    <source>
        <dbReference type="Google" id="ProtNLM"/>
    </source>
</evidence>
<accession>A0A2N3IH44</accession>
<gene>
    <name evidence="1" type="ORF">Rain11_1342</name>
</gene>
<dbReference type="Gene3D" id="1.25.40.10">
    <property type="entry name" value="Tetratricopeptide repeat domain"/>
    <property type="match status" value="1"/>
</dbReference>
<sequence>MKNFKIWFIIGFNVFFLCNTWHVESCAYFEPDWELYRFFNPELSQNSRFRPFYFSFSRFYESEDILQKNERDENLIEWQTFMENKVSTKDLETIIYKSTQADWDKIRSFVLLQKSLNDKKLAENSVVQYWATQKKDAEAIEYLSFAKKCERYTFIENPWAETPPNAQENLLAYSKEAEKRFASAKDVFIKLRYGYQAVRLAHYAKDFKRTILLYDNLLEPLKTENIVKYWAMAHKAGALQKMGQNALSAYLFAVVFEKSAAKRISSFLSCKIFTDEDWKKALSLCKNNQEKATLFFIRGIHPQNLILPEMMAIYSLLPESDYLDMLLLREINKIEMTLMPLRSTESGFANTDQVALYRAYIPKLKSFVMQYLKTAKNPQKQALWVMALGYCDYLLEKPQEARKSFALLKKESLSPDAQKQMQVFETMLELSELNILEKDTEEKIYQKIVATQSKALKELMRGTFARLYERQGEKAKAYLSSKTIYDIKIEQKFIDELIAFASQDSYTSYEKELLSKIDTQKPKAILQEIKATLLLREGNLEEAEKLFKQSGINLTLEGDPTSDEIIDCINCSRKKTYTKLNLISQIRTLEAQARKNSADAHHRLGNIYYNTTYFGHAWKAMDYFRSSSYLGKHTDCSKAQEYYEKAAQLYEKAGNREMAARLMFLAAKAEQNQMFQSDKFRKEQENKMFSNTIDHFFVPEYRTNFQNLKNKYRNTQFYRNAIKECYYFSYFAR</sequence>
<keyword evidence="2" id="KW-1185">Reference proteome</keyword>
<reference evidence="1 2" key="1">
    <citation type="submission" date="2017-06" db="EMBL/GenBank/DDBJ databases">
        <title>Raineya orbicola gen. nov., sp. nov. a slightly thermophilic bacterium of the phylum Bacteroidetes and the description of Raineyaceae fam. nov.</title>
        <authorList>
            <person name="Albuquerque L."/>
            <person name="Polonia A.R.M."/>
            <person name="Barroso C."/>
            <person name="Froufe H.J.C."/>
            <person name="Lage O."/>
            <person name="Lobo-Da-Cunha A."/>
            <person name="Egas C."/>
            <person name="Da Costa M.S."/>
        </authorList>
    </citation>
    <scope>NUCLEOTIDE SEQUENCE [LARGE SCALE GENOMIC DNA]</scope>
    <source>
        <strain evidence="1 2">SPSPC-11</strain>
    </source>
</reference>
<name>A0A2N3IH44_9BACT</name>
<comment type="caution">
    <text evidence="1">The sequence shown here is derived from an EMBL/GenBank/DDBJ whole genome shotgun (WGS) entry which is preliminary data.</text>
</comment>
<protein>
    <recommendedName>
        <fullName evidence="3">Tetratricopeptide repeat</fullName>
    </recommendedName>
</protein>
<evidence type="ECO:0000313" key="1">
    <source>
        <dbReference type="EMBL" id="PKQ69670.1"/>
    </source>
</evidence>
<dbReference type="RefSeq" id="WP_101358609.1">
    <property type="nucleotide sequence ID" value="NZ_NKXO01000018.1"/>
</dbReference>
<proteinExistence type="predicted"/>
<evidence type="ECO:0000313" key="2">
    <source>
        <dbReference type="Proteomes" id="UP000233387"/>
    </source>
</evidence>
<dbReference type="AlphaFoldDB" id="A0A2N3IH44"/>
<dbReference type="OrthoDB" id="605297at2"/>
<dbReference type="Proteomes" id="UP000233387">
    <property type="component" value="Unassembled WGS sequence"/>
</dbReference>
<dbReference type="InterPro" id="IPR011990">
    <property type="entry name" value="TPR-like_helical_dom_sf"/>
</dbReference>
<organism evidence="1 2">
    <name type="scientific">Raineya orbicola</name>
    <dbReference type="NCBI Taxonomy" id="2016530"/>
    <lineage>
        <taxon>Bacteria</taxon>
        <taxon>Pseudomonadati</taxon>
        <taxon>Bacteroidota</taxon>
        <taxon>Cytophagia</taxon>
        <taxon>Cytophagales</taxon>
        <taxon>Raineyaceae</taxon>
        <taxon>Raineya</taxon>
    </lineage>
</organism>